<dbReference type="Gene3D" id="1.10.10.60">
    <property type="entry name" value="Homeodomain-like"/>
    <property type="match status" value="1"/>
</dbReference>
<dbReference type="AlphaFoldDB" id="A0A1U7P234"/>
<proteinExistence type="predicted"/>
<accession>A0A1U7P234</accession>
<feature type="region of interest" description="Disordered" evidence="1">
    <location>
        <begin position="1"/>
        <end position="26"/>
    </location>
</feature>
<keyword evidence="3" id="KW-1185">Reference proteome</keyword>
<dbReference type="Proteomes" id="UP000186607">
    <property type="component" value="Unassembled WGS sequence"/>
</dbReference>
<sequence>MLANPAPAAGQVGGRRPKLSQSQRAELVRGVREERYTMAQAARLFDVHPATVSRLMAQVHVAERL</sequence>
<protein>
    <submittedName>
        <fullName evidence="2">Uncharacterized protein</fullName>
    </submittedName>
</protein>
<gene>
    <name evidence="2" type="ORF">BOO71_0003463</name>
</gene>
<evidence type="ECO:0000313" key="2">
    <source>
        <dbReference type="EMBL" id="OLV19224.1"/>
    </source>
</evidence>
<dbReference type="EMBL" id="MSTI01000039">
    <property type="protein sequence ID" value="OLV19224.1"/>
    <property type="molecule type" value="Genomic_DNA"/>
</dbReference>
<dbReference type="SUPFAM" id="SSF48295">
    <property type="entry name" value="TrpR-like"/>
    <property type="match status" value="1"/>
</dbReference>
<name>A0A1U7P234_9DEIO</name>
<dbReference type="RefSeq" id="WP_075831046.1">
    <property type="nucleotide sequence ID" value="NZ_MSTI01000039.1"/>
</dbReference>
<evidence type="ECO:0000313" key="3">
    <source>
        <dbReference type="Proteomes" id="UP000186607"/>
    </source>
</evidence>
<dbReference type="InterPro" id="IPR010921">
    <property type="entry name" value="Trp_repressor/repl_initiator"/>
</dbReference>
<comment type="caution">
    <text evidence="2">The sequence shown here is derived from an EMBL/GenBank/DDBJ whole genome shotgun (WGS) entry which is preliminary data.</text>
</comment>
<organism evidence="2 3">
    <name type="scientific">Deinococcus marmoris</name>
    <dbReference type="NCBI Taxonomy" id="249408"/>
    <lineage>
        <taxon>Bacteria</taxon>
        <taxon>Thermotogati</taxon>
        <taxon>Deinococcota</taxon>
        <taxon>Deinococci</taxon>
        <taxon>Deinococcales</taxon>
        <taxon>Deinococcaceae</taxon>
        <taxon>Deinococcus</taxon>
    </lineage>
</organism>
<reference evidence="2 3" key="1">
    <citation type="submission" date="2017-01" db="EMBL/GenBank/DDBJ databases">
        <title>Genome Analysis of Deinococcus marmoris KOPRI26562.</title>
        <authorList>
            <person name="Kim J.H."/>
            <person name="Oh H.-M."/>
        </authorList>
    </citation>
    <scope>NUCLEOTIDE SEQUENCE [LARGE SCALE GENOMIC DNA]</scope>
    <source>
        <strain evidence="2 3">KOPRI26562</strain>
    </source>
</reference>
<dbReference type="GO" id="GO:0043565">
    <property type="term" value="F:sequence-specific DNA binding"/>
    <property type="evidence" value="ECO:0007669"/>
    <property type="project" value="InterPro"/>
</dbReference>
<evidence type="ECO:0000256" key="1">
    <source>
        <dbReference type="SAM" id="MobiDB-lite"/>
    </source>
</evidence>